<dbReference type="Gene3D" id="3.40.50.1110">
    <property type="entry name" value="SGNH hydrolase"/>
    <property type="match status" value="1"/>
</dbReference>
<keyword evidence="2" id="KW-0378">Hydrolase</keyword>
<organism evidence="2 3">
    <name type="scientific">Candidatus Blautia pullistercoris</name>
    <dbReference type="NCBI Taxonomy" id="2838499"/>
    <lineage>
        <taxon>Bacteria</taxon>
        <taxon>Bacillati</taxon>
        <taxon>Bacillota</taxon>
        <taxon>Clostridia</taxon>
        <taxon>Lachnospirales</taxon>
        <taxon>Lachnospiraceae</taxon>
        <taxon>Blautia</taxon>
    </lineage>
</organism>
<feature type="region of interest" description="Disordered" evidence="1">
    <location>
        <begin position="323"/>
        <end position="348"/>
    </location>
</feature>
<evidence type="ECO:0000313" key="3">
    <source>
        <dbReference type="Proteomes" id="UP000824230"/>
    </source>
</evidence>
<sequence length="348" mass="40609">MQDFKNNLRKRGRVFLFFLILALLLGGVSWKVCQTAADHEEWVHYRNKSALLLRKEPKNSIDVLILGDSLSYTAFSPMQMWNKHGIAAFVGGQSGQNIQESYYMLKTAFENQKPRLVLLETNVIFRPQRGNSGLTMTLAAMGSYYFPIFTHHDIWKSVLTDKQYPEENYKGFQFREVTDPYRGGAYMKETSQKEKISSTVEDYLEKIRMLCVKNQAELVLISTPSPANYNYKKHNTLEEYARQKGLKYEDLNLKEEELGIDWERDSLDKGDHLNLSGAWKVTDFIGTYLHENFDLPDRREDEAYASWNELGKKYEERAKEKLEAMKKDDKITGEEADNRRERSLPVYE</sequence>
<accession>A0A9D2AMQ6</accession>
<dbReference type="InterPro" id="IPR036514">
    <property type="entry name" value="SGNH_hydro_sf"/>
</dbReference>
<evidence type="ECO:0000313" key="2">
    <source>
        <dbReference type="EMBL" id="HIX37894.1"/>
    </source>
</evidence>
<protein>
    <submittedName>
        <fullName evidence="2">SGNH/GDSL hydrolase family protein</fullName>
    </submittedName>
</protein>
<dbReference type="Proteomes" id="UP000824230">
    <property type="component" value="Unassembled WGS sequence"/>
</dbReference>
<evidence type="ECO:0000256" key="1">
    <source>
        <dbReference type="SAM" id="MobiDB-lite"/>
    </source>
</evidence>
<name>A0A9D2AMQ6_9FIRM</name>
<dbReference type="EMBL" id="DXFG01000170">
    <property type="protein sequence ID" value="HIX37894.1"/>
    <property type="molecule type" value="Genomic_DNA"/>
</dbReference>
<comment type="caution">
    <text evidence="2">The sequence shown here is derived from an EMBL/GenBank/DDBJ whole genome shotgun (WGS) entry which is preliminary data.</text>
</comment>
<gene>
    <name evidence="2" type="ORF">H9738_08510</name>
</gene>
<dbReference type="GO" id="GO:0016787">
    <property type="term" value="F:hydrolase activity"/>
    <property type="evidence" value="ECO:0007669"/>
    <property type="project" value="UniProtKB-KW"/>
</dbReference>
<reference evidence="2" key="1">
    <citation type="journal article" date="2021" name="PeerJ">
        <title>Extensive microbial diversity within the chicken gut microbiome revealed by metagenomics and culture.</title>
        <authorList>
            <person name="Gilroy R."/>
            <person name="Ravi A."/>
            <person name="Getino M."/>
            <person name="Pursley I."/>
            <person name="Horton D.L."/>
            <person name="Alikhan N.F."/>
            <person name="Baker D."/>
            <person name="Gharbi K."/>
            <person name="Hall N."/>
            <person name="Watson M."/>
            <person name="Adriaenssens E.M."/>
            <person name="Foster-Nyarko E."/>
            <person name="Jarju S."/>
            <person name="Secka A."/>
            <person name="Antonio M."/>
            <person name="Oren A."/>
            <person name="Chaudhuri R.R."/>
            <person name="La Ragione R."/>
            <person name="Hildebrand F."/>
            <person name="Pallen M.J."/>
        </authorList>
    </citation>
    <scope>NUCLEOTIDE SEQUENCE</scope>
    <source>
        <strain evidence="2">ChiHjej12B11-1927</strain>
    </source>
</reference>
<proteinExistence type="predicted"/>
<dbReference type="SUPFAM" id="SSF52266">
    <property type="entry name" value="SGNH hydrolase"/>
    <property type="match status" value="1"/>
</dbReference>
<dbReference type="AlphaFoldDB" id="A0A9D2AMQ6"/>
<reference evidence="2" key="2">
    <citation type="submission" date="2021-04" db="EMBL/GenBank/DDBJ databases">
        <authorList>
            <person name="Gilroy R."/>
        </authorList>
    </citation>
    <scope>NUCLEOTIDE SEQUENCE</scope>
    <source>
        <strain evidence="2">ChiHjej12B11-1927</strain>
    </source>
</reference>